<evidence type="ECO:0000256" key="3">
    <source>
        <dbReference type="ARBA" id="ARBA00022801"/>
    </source>
</evidence>
<dbReference type="InterPro" id="IPR032861">
    <property type="entry name" value="TAXi_N"/>
</dbReference>
<sequence length="229" mass="25069">MDFRVIHRRSNTSYLRLSCDDYGSPYANTVCDLESSEYLMKIQIGTPPVEIEAMIDRKPPHMDTMLALSKLLQPSKSYTNGTYVSETLTIQSTSGQPFLMPEILIGCGHNNSGLVSTTSGIVGLNWAATSLTSQMGERFLGLLSYCFSGTETSKINFGANSIVAGDGTVAADMFRKADKPDYYYLNLDAISVGDIRVETLGTPFYATNGIHGHRLEPLTRSCPGPTWNK</sequence>
<name>A0A6D2JZD6_9BRAS</name>
<feature type="domain" description="Xylanase inhibitor N-terminal" evidence="4">
    <location>
        <begin position="75"/>
        <end position="158"/>
    </location>
</feature>
<dbReference type="PANTHER" id="PTHR47967:SF110">
    <property type="entry name" value="PEPTIDASE A1 DOMAIN-CONTAINING PROTEIN"/>
    <property type="match status" value="1"/>
</dbReference>
<comment type="caution">
    <text evidence="5">The sequence shown here is derived from an EMBL/GenBank/DDBJ whole genome shotgun (WGS) entry which is preliminary data.</text>
</comment>
<dbReference type="InterPro" id="IPR051708">
    <property type="entry name" value="Plant_Aspart_Prot_A1"/>
</dbReference>
<dbReference type="OrthoDB" id="1035323at2759"/>
<evidence type="ECO:0000313" key="6">
    <source>
        <dbReference type="Proteomes" id="UP000467841"/>
    </source>
</evidence>
<dbReference type="GO" id="GO:0008233">
    <property type="term" value="F:peptidase activity"/>
    <property type="evidence" value="ECO:0007669"/>
    <property type="project" value="UniProtKB-KW"/>
</dbReference>
<evidence type="ECO:0000313" key="5">
    <source>
        <dbReference type="EMBL" id="CAA7041838.1"/>
    </source>
</evidence>
<dbReference type="GO" id="GO:0006508">
    <property type="term" value="P:proteolysis"/>
    <property type="evidence" value="ECO:0007669"/>
    <property type="project" value="UniProtKB-KW"/>
</dbReference>
<dbReference type="AlphaFoldDB" id="A0A6D2JZD6"/>
<dbReference type="Pfam" id="PF14543">
    <property type="entry name" value="TAXi_N"/>
    <property type="match status" value="1"/>
</dbReference>
<organism evidence="5 6">
    <name type="scientific">Microthlaspi erraticum</name>
    <dbReference type="NCBI Taxonomy" id="1685480"/>
    <lineage>
        <taxon>Eukaryota</taxon>
        <taxon>Viridiplantae</taxon>
        <taxon>Streptophyta</taxon>
        <taxon>Embryophyta</taxon>
        <taxon>Tracheophyta</taxon>
        <taxon>Spermatophyta</taxon>
        <taxon>Magnoliopsida</taxon>
        <taxon>eudicotyledons</taxon>
        <taxon>Gunneridae</taxon>
        <taxon>Pentapetalae</taxon>
        <taxon>rosids</taxon>
        <taxon>malvids</taxon>
        <taxon>Brassicales</taxon>
        <taxon>Brassicaceae</taxon>
        <taxon>Coluteocarpeae</taxon>
        <taxon>Microthlaspi</taxon>
    </lineage>
</organism>
<dbReference type="GO" id="GO:0005576">
    <property type="term" value="C:extracellular region"/>
    <property type="evidence" value="ECO:0007669"/>
    <property type="project" value="TreeGrafter"/>
</dbReference>
<evidence type="ECO:0000256" key="1">
    <source>
        <dbReference type="ARBA" id="ARBA00007447"/>
    </source>
</evidence>
<dbReference type="Gene3D" id="2.40.70.10">
    <property type="entry name" value="Acid Proteases"/>
    <property type="match status" value="1"/>
</dbReference>
<dbReference type="SUPFAM" id="SSF50630">
    <property type="entry name" value="Acid proteases"/>
    <property type="match status" value="1"/>
</dbReference>
<keyword evidence="3" id="KW-0378">Hydrolase</keyword>
<proteinExistence type="inferred from homology"/>
<comment type="similarity">
    <text evidence="1">Belongs to the peptidase A1 family.</text>
</comment>
<protein>
    <recommendedName>
        <fullName evidence="4">Xylanase inhibitor N-terminal domain-containing protein</fullName>
    </recommendedName>
</protein>
<accession>A0A6D2JZD6</accession>
<dbReference type="PANTHER" id="PTHR47967">
    <property type="entry name" value="OS07G0603500 PROTEIN-RELATED"/>
    <property type="match status" value="1"/>
</dbReference>
<dbReference type="InterPro" id="IPR021109">
    <property type="entry name" value="Peptidase_aspartic_dom_sf"/>
</dbReference>
<keyword evidence="2" id="KW-0645">Protease</keyword>
<keyword evidence="6" id="KW-1185">Reference proteome</keyword>
<dbReference type="EMBL" id="CACVBM020001253">
    <property type="protein sequence ID" value="CAA7041838.1"/>
    <property type="molecule type" value="Genomic_DNA"/>
</dbReference>
<reference evidence="5" key="1">
    <citation type="submission" date="2020-01" db="EMBL/GenBank/DDBJ databases">
        <authorList>
            <person name="Mishra B."/>
        </authorList>
    </citation>
    <scope>NUCLEOTIDE SEQUENCE [LARGE SCALE GENOMIC DNA]</scope>
</reference>
<evidence type="ECO:0000256" key="2">
    <source>
        <dbReference type="ARBA" id="ARBA00022670"/>
    </source>
</evidence>
<gene>
    <name evidence="5" type="ORF">MERR_LOCUS29073</name>
</gene>
<evidence type="ECO:0000259" key="4">
    <source>
        <dbReference type="Pfam" id="PF14543"/>
    </source>
</evidence>
<dbReference type="Proteomes" id="UP000467841">
    <property type="component" value="Unassembled WGS sequence"/>
</dbReference>